<dbReference type="OrthoDB" id="1915887at2759"/>
<evidence type="ECO:0000256" key="6">
    <source>
        <dbReference type="ARBA" id="ARBA00023157"/>
    </source>
</evidence>
<keyword evidence="10" id="KW-1185">Reference proteome</keyword>
<dbReference type="AlphaFoldDB" id="G8BU16"/>
<dbReference type="GO" id="GO:0033617">
    <property type="term" value="P:mitochondrial respiratory chain complex IV assembly"/>
    <property type="evidence" value="ECO:0007669"/>
    <property type="project" value="EnsemblFungi"/>
</dbReference>
<keyword evidence="7" id="KW-0143">Chaperone</keyword>
<dbReference type="OMA" id="CCVCKPE"/>
<evidence type="ECO:0008006" key="11">
    <source>
        <dbReference type="Google" id="ProtNLM"/>
    </source>
</evidence>
<dbReference type="GeneID" id="11531435"/>
<evidence type="ECO:0000256" key="4">
    <source>
        <dbReference type="ARBA" id="ARBA00023008"/>
    </source>
</evidence>
<evidence type="ECO:0000256" key="2">
    <source>
        <dbReference type="ARBA" id="ARBA00009241"/>
    </source>
</evidence>
<dbReference type="Proteomes" id="UP000005666">
    <property type="component" value="Chromosome 5"/>
</dbReference>
<dbReference type="HOGENOM" id="CLU_149618_3_1_1"/>
<dbReference type="RefSeq" id="XP_003685828.1">
    <property type="nucleotide sequence ID" value="XM_003685780.1"/>
</dbReference>
<evidence type="ECO:0000256" key="1">
    <source>
        <dbReference type="ARBA" id="ARBA00004569"/>
    </source>
</evidence>
<dbReference type="eggNOG" id="KOG3496">
    <property type="taxonomic scope" value="Eukaryota"/>
</dbReference>
<evidence type="ECO:0000256" key="8">
    <source>
        <dbReference type="PIRSR" id="PIRSR607745-1"/>
    </source>
</evidence>
<reference evidence="9 10" key="1">
    <citation type="journal article" date="2011" name="Proc. Natl. Acad. Sci. U.S.A.">
        <title>Evolutionary erosion of yeast sex chromosomes by mating-type switching accidents.</title>
        <authorList>
            <person name="Gordon J.L."/>
            <person name="Armisen D."/>
            <person name="Proux-Wera E."/>
            <person name="Oheigeartaigh S.S."/>
            <person name="Byrne K.P."/>
            <person name="Wolfe K.H."/>
        </authorList>
    </citation>
    <scope>NUCLEOTIDE SEQUENCE [LARGE SCALE GENOMIC DNA]</scope>
    <source>
        <strain evidence="10">ATCC 24235 / CBS 4417 / NBRC 1672 / NRRL Y-8282 / UCD 70-5</strain>
    </source>
</reference>
<keyword evidence="3 8" id="KW-0479">Metal-binding</keyword>
<dbReference type="GO" id="GO:0005829">
    <property type="term" value="C:cytosol"/>
    <property type="evidence" value="ECO:0007669"/>
    <property type="project" value="EnsemblFungi"/>
</dbReference>
<dbReference type="EMBL" id="HE612860">
    <property type="protein sequence ID" value="CCE63394.1"/>
    <property type="molecule type" value="Genomic_DNA"/>
</dbReference>
<keyword evidence="4 8" id="KW-0186">Copper</keyword>
<dbReference type="Gene3D" id="1.10.287.1130">
    <property type="entry name" value="CytochromE C oxidase copper chaperone"/>
    <property type="match status" value="1"/>
</dbReference>
<dbReference type="PANTHER" id="PTHR16719">
    <property type="entry name" value="CYTOCHROME C OXIDASE COPPER CHAPERONE"/>
    <property type="match status" value="1"/>
</dbReference>
<sequence>MSTEQKNTNNSTEDKPKPCCVCKVEKEERDNCLLFNGQESGKCAEFIEKYKACMKGYGFEAK</sequence>
<organism evidence="9 10">
    <name type="scientific">Tetrapisispora phaffii (strain ATCC 24235 / CBS 4417 / NBRC 1672 / NRRL Y-8282 / UCD 70-5)</name>
    <name type="common">Yeast</name>
    <name type="synonym">Fabospora phaffii</name>
    <dbReference type="NCBI Taxonomy" id="1071381"/>
    <lineage>
        <taxon>Eukaryota</taxon>
        <taxon>Fungi</taxon>
        <taxon>Dikarya</taxon>
        <taxon>Ascomycota</taxon>
        <taxon>Saccharomycotina</taxon>
        <taxon>Saccharomycetes</taxon>
        <taxon>Saccharomycetales</taxon>
        <taxon>Saccharomycetaceae</taxon>
        <taxon>Tetrapisispora</taxon>
    </lineage>
</organism>
<dbReference type="InterPro" id="IPR007745">
    <property type="entry name" value="Cyt_c_oxidase_Cu-chaperone"/>
</dbReference>
<accession>G8BU16</accession>
<dbReference type="GO" id="GO:0005758">
    <property type="term" value="C:mitochondrial intermembrane space"/>
    <property type="evidence" value="ECO:0007669"/>
    <property type="project" value="UniProtKB-SubCell"/>
</dbReference>
<evidence type="ECO:0000256" key="7">
    <source>
        <dbReference type="ARBA" id="ARBA00023186"/>
    </source>
</evidence>
<dbReference type="InterPro" id="IPR009069">
    <property type="entry name" value="Cys_alpha_HP_mot_SF"/>
</dbReference>
<gene>
    <name evidence="9" type="primary">TPHA0E03040</name>
    <name evidence="9" type="ordered locus">TPHA_0E03040</name>
</gene>
<evidence type="ECO:0000256" key="5">
    <source>
        <dbReference type="ARBA" id="ARBA00023128"/>
    </source>
</evidence>
<feature type="binding site" evidence="8">
    <location>
        <position position="20"/>
    </location>
    <ligand>
        <name>Cu cation</name>
        <dbReference type="ChEBI" id="CHEBI:23378"/>
    </ligand>
</feature>
<dbReference type="GO" id="GO:0016531">
    <property type="term" value="F:copper chaperone activity"/>
    <property type="evidence" value="ECO:0007669"/>
    <property type="project" value="EnsemblFungi"/>
</dbReference>
<name>G8BU16_TETPH</name>
<dbReference type="Pfam" id="PF05051">
    <property type="entry name" value="COX17"/>
    <property type="match status" value="1"/>
</dbReference>
<keyword evidence="5" id="KW-0496">Mitochondrion</keyword>
<dbReference type="KEGG" id="tpf:TPHA_0E03040"/>
<dbReference type="SUPFAM" id="SSF47072">
    <property type="entry name" value="Cysteine alpha-hairpin motif"/>
    <property type="match status" value="1"/>
</dbReference>
<protein>
    <recommendedName>
        <fullName evidence="11">Cytochrome c oxidase copper chaperone</fullName>
    </recommendedName>
</protein>
<evidence type="ECO:0000313" key="9">
    <source>
        <dbReference type="EMBL" id="CCE63394.1"/>
    </source>
</evidence>
<evidence type="ECO:0000256" key="3">
    <source>
        <dbReference type="ARBA" id="ARBA00022723"/>
    </source>
</evidence>
<keyword evidence="6" id="KW-1015">Disulfide bond</keyword>
<dbReference type="PANTHER" id="PTHR16719:SF0">
    <property type="entry name" value="CYTOCHROME C OXIDASE COPPER CHAPERONE"/>
    <property type="match status" value="1"/>
</dbReference>
<dbReference type="PROSITE" id="PS51808">
    <property type="entry name" value="CHCH"/>
    <property type="match status" value="1"/>
</dbReference>
<feature type="binding site" evidence="8">
    <location>
        <position position="19"/>
    </location>
    <ligand>
        <name>Cu cation</name>
        <dbReference type="ChEBI" id="CHEBI:23378"/>
    </ligand>
</feature>
<proteinExistence type="inferred from homology"/>
<evidence type="ECO:0000313" key="10">
    <source>
        <dbReference type="Proteomes" id="UP000005666"/>
    </source>
</evidence>
<dbReference type="GO" id="GO:1903136">
    <property type="term" value="F:cuprous ion binding"/>
    <property type="evidence" value="ECO:0007669"/>
    <property type="project" value="EnsemblFungi"/>
</dbReference>
<comment type="similarity">
    <text evidence="2">Belongs to the COX17 family.</text>
</comment>
<dbReference type="GO" id="GO:0006825">
    <property type="term" value="P:copper ion transport"/>
    <property type="evidence" value="ECO:0007669"/>
    <property type="project" value="EnsemblFungi"/>
</dbReference>
<comment type="subcellular location">
    <subcellularLocation>
        <location evidence="1">Mitochondrion intermembrane space</location>
    </subcellularLocation>
</comment>
<dbReference type="STRING" id="1071381.G8BU16"/>